<dbReference type="Proteomes" id="UP000541352">
    <property type="component" value="Unassembled WGS sequence"/>
</dbReference>
<reference evidence="2 3" key="1">
    <citation type="submission" date="2020-08" db="EMBL/GenBank/DDBJ databases">
        <title>Genomic Encyclopedia of Type Strains, Phase IV (KMG-IV): sequencing the most valuable type-strain genomes for metagenomic binning, comparative biology and taxonomic classification.</title>
        <authorList>
            <person name="Goeker M."/>
        </authorList>
    </citation>
    <scope>NUCLEOTIDE SEQUENCE [LARGE SCALE GENOMIC DNA]</scope>
    <source>
        <strain evidence="2 3">DSM 17976</strain>
    </source>
</reference>
<dbReference type="RefSeq" id="WP_221225768.1">
    <property type="nucleotide sequence ID" value="NZ_JACIBY010000024.1"/>
</dbReference>
<feature type="signal peptide" evidence="1">
    <location>
        <begin position="1"/>
        <end position="19"/>
    </location>
</feature>
<evidence type="ECO:0008006" key="4">
    <source>
        <dbReference type="Google" id="ProtNLM"/>
    </source>
</evidence>
<accession>A0A7W5ZUL4</accession>
<protein>
    <recommendedName>
        <fullName evidence="4">GLPGLI family protein</fullName>
    </recommendedName>
</protein>
<name>A0A7W5ZUL4_9BACT</name>
<keyword evidence="1" id="KW-0732">Signal</keyword>
<keyword evidence="3" id="KW-1185">Reference proteome</keyword>
<organism evidence="2 3">
    <name type="scientific">Runella defluvii</name>
    <dbReference type="NCBI Taxonomy" id="370973"/>
    <lineage>
        <taxon>Bacteria</taxon>
        <taxon>Pseudomonadati</taxon>
        <taxon>Bacteroidota</taxon>
        <taxon>Cytophagia</taxon>
        <taxon>Cytophagales</taxon>
        <taxon>Spirosomataceae</taxon>
        <taxon>Runella</taxon>
    </lineage>
</organism>
<dbReference type="AlphaFoldDB" id="A0A7W5ZUL4"/>
<comment type="caution">
    <text evidence="2">The sequence shown here is derived from an EMBL/GenBank/DDBJ whole genome shotgun (WGS) entry which is preliminary data.</text>
</comment>
<sequence length="218" mass="25490">MKQQILFILILLNCTVAYSQTFEGWITYRKDFLNPNPKMFADSLWKKTIKKKYGERGYILQKNFYKRGKYSSEIDAVTENGFQVFNQNDKLLYAWKANSDTVVTINTKKSMYDLIEISSNTALDTILNIPCKSIIVKKALGQTIIWYNNEILKVDAKLYKGHKYGHWEQILAKIGCLPLKIEENGYIIQTAIEYKEEQVDENKFVIPKFKTKIENPFN</sequence>
<evidence type="ECO:0000313" key="3">
    <source>
        <dbReference type="Proteomes" id="UP000541352"/>
    </source>
</evidence>
<evidence type="ECO:0000256" key="1">
    <source>
        <dbReference type="SAM" id="SignalP"/>
    </source>
</evidence>
<feature type="chain" id="PRO_5031045497" description="GLPGLI family protein" evidence="1">
    <location>
        <begin position="20"/>
        <end position="218"/>
    </location>
</feature>
<gene>
    <name evidence="2" type="ORF">FHS57_006073</name>
</gene>
<evidence type="ECO:0000313" key="2">
    <source>
        <dbReference type="EMBL" id="MBB3842044.1"/>
    </source>
</evidence>
<proteinExistence type="predicted"/>
<dbReference type="EMBL" id="JACIBY010000024">
    <property type="protein sequence ID" value="MBB3842044.1"/>
    <property type="molecule type" value="Genomic_DNA"/>
</dbReference>